<proteinExistence type="predicted"/>
<name>Q4T9G2_TETNG</name>
<organism evidence="1">
    <name type="scientific">Tetraodon nigroviridis</name>
    <name type="common">Spotted green pufferfish</name>
    <name type="synonym">Chelonodon nigroviridis</name>
    <dbReference type="NCBI Taxonomy" id="99883"/>
    <lineage>
        <taxon>Eukaryota</taxon>
        <taxon>Metazoa</taxon>
        <taxon>Chordata</taxon>
        <taxon>Craniata</taxon>
        <taxon>Vertebrata</taxon>
        <taxon>Euteleostomi</taxon>
        <taxon>Actinopterygii</taxon>
        <taxon>Neopterygii</taxon>
        <taxon>Teleostei</taxon>
        <taxon>Neoteleostei</taxon>
        <taxon>Acanthomorphata</taxon>
        <taxon>Eupercaria</taxon>
        <taxon>Tetraodontiformes</taxon>
        <taxon>Tetradontoidea</taxon>
        <taxon>Tetraodontidae</taxon>
        <taxon>Tetraodon</taxon>
    </lineage>
</organism>
<protein>
    <submittedName>
        <fullName evidence="1">(spotted green pufferfish) hypothetical protein</fullName>
    </submittedName>
</protein>
<sequence>SALFYFRVRGVLSLTPQVSFACRCPCRETGSEGAVRCRTPAAAKDRPNLRALITPRRRS</sequence>
<evidence type="ECO:0000313" key="1">
    <source>
        <dbReference type="EMBL" id="CAF90470.1"/>
    </source>
</evidence>
<accession>Q4T9G2</accession>
<feature type="non-terminal residue" evidence="1">
    <location>
        <position position="59"/>
    </location>
</feature>
<dbReference type="EMBL" id="CAAE01007576">
    <property type="protein sequence ID" value="CAF90470.1"/>
    <property type="molecule type" value="Genomic_DNA"/>
</dbReference>
<gene>
    <name evidence="1" type="ORF">GSTENG00004762001</name>
</gene>
<dbReference type="KEGG" id="tng:GSTEN00004762G001"/>
<reference evidence="1" key="2">
    <citation type="submission" date="2004-02" db="EMBL/GenBank/DDBJ databases">
        <authorList>
            <consortium name="Genoscope"/>
            <consortium name="Whitehead Institute Centre for Genome Research"/>
        </authorList>
    </citation>
    <scope>NUCLEOTIDE SEQUENCE</scope>
</reference>
<dbReference type="AlphaFoldDB" id="Q4T9G2"/>
<reference evidence="1" key="1">
    <citation type="journal article" date="2004" name="Nature">
        <title>Genome duplication in the teleost fish Tetraodon nigroviridis reveals the early vertebrate proto-karyotype.</title>
        <authorList>
            <person name="Jaillon O."/>
            <person name="Aury J.-M."/>
            <person name="Brunet F."/>
            <person name="Petit J.-L."/>
            <person name="Stange-Thomann N."/>
            <person name="Mauceli E."/>
            <person name="Bouneau L."/>
            <person name="Fischer C."/>
            <person name="Ozouf-Costaz C."/>
            <person name="Bernot A."/>
            <person name="Nicaud S."/>
            <person name="Jaffe D."/>
            <person name="Fisher S."/>
            <person name="Lutfalla G."/>
            <person name="Dossat C."/>
            <person name="Segurens B."/>
            <person name="Dasilva C."/>
            <person name="Salanoubat M."/>
            <person name="Levy M."/>
            <person name="Boudet N."/>
            <person name="Castellano S."/>
            <person name="Anthouard V."/>
            <person name="Jubin C."/>
            <person name="Castelli V."/>
            <person name="Katinka M."/>
            <person name="Vacherie B."/>
            <person name="Biemont C."/>
            <person name="Skalli Z."/>
            <person name="Cattolico L."/>
            <person name="Poulain J."/>
            <person name="De Berardinis V."/>
            <person name="Cruaud C."/>
            <person name="Duprat S."/>
            <person name="Brottier P."/>
            <person name="Coutanceau J.-P."/>
            <person name="Gouzy J."/>
            <person name="Parra G."/>
            <person name="Lardier G."/>
            <person name="Chapple C."/>
            <person name="McKernan K.J."/>
            <person name="McEwan P."/>
            <person name="Bosak S."/>
            <person name="Kellis M."/>
            <person name="Volff J.-N."/>
            <person name="Guigo R."/>
            <person name="Zody M.C."/>
            <person name="Mesirov J."/>
            <person name="Lindblad-Toh K."/>
            <person name="Birren B."/>
            <person name="Nusbaum C."/>
            <person name="Kahn D."/>
            <person name="Robinson-Rechavi M."/>
            <person name="Laudet V."/>
            <person name="Schachter V."/>
            <person name="Quetier F."/>
            <person name="Saurin W."/>
            <person name="Scarpelli C."/>
            <person name="Wincker P."/>
            <person name="Lander E.S."/>
            <person name="Weissenbach J."/>
            <person name="Roest Crollius H."/>
        </authorList>
    </citation>
    <scope>NUCLEOTIDE SEQUENCE [LARGE SCALE GENOMIC DNA]</scope>
</reference>
<comment type="caution">
    <text evidence="1">The sequence shown here is derived from an EMBL/GenBank/DDBJ whole genome shotgun (WGS) entry which is preliminary data.</text>
</comment>
<feature type="non-terminal residue" evidence="1">
    <location>
        <position position="1"/>
    </location>
</feature>